<gene>
    <name evidence="2" type="ORF">PMAYCL1PPCAC_10716</name>
</gene>
<feature type="domain" description="USP" evidence="1">
    <location>
        <begin position="272"/>
        <end position="548"/>
    </location>
</feature>
<dbReference type="PANTHER" id="PTHR47642">
    <property type="entry name" value="ATP-DEPENDENT DNA HELICASE"/>
    <property type="match status" value="1"/>
</dbReference>
<dbReference type="PROSITE" id="PS50235">
    <property type="entry name" value="USP_3"/>
    <property type="match status" value="1"/>
</dbReference>
<evidence type="ECO:0000313" key="3">
    <source>
        <dbReference type="Proteomes" id="UP001328107"/>
    </source>
</evidence>
<dbReference type="AlphaFoldDB" id="A0AAN5CFT9"/>
<dbReference type="Gene3D" id="3.40.50.300">
    <property type="entry name" value="P-loop containing nucleotide triphosphate hydrolases"/>
    <property type="match status" value="1"/>
</dbReference>
<dbReference type="InterPro" id="IPR027417">
    <property type="entry name" value="P-loop_NTPase"/>
</dbReference>
<dbReference type="Proteomes" id="UP001328107">
    <property type="component" value="Unassembled WGS sequence"/>
</dbReference>
<dbReference type="Gene3D" id="3.90.70.10">
    <property type="entry name" value="Cysteine proteinases"/>
    <property type="match status" value="1"/>
</dbReference>
<evidence type="ECO:0000259" key="1">
    <source>
        <dbReference type="PROSITE" id="PS50235"/>
    </source>
</evidence>
<proteinExistence type="predicted"/>
<protein>
    <recommendedName>
        <fullName evidence="1">USP domain-containing protein</fullName>
    </recommendedName>
</protein>
<sequence length="548" mass="62967">MFLQILRFTYQMGMGRSYSLEFKMRVYIISRTNERLNAPGRIMLRRNMNLEKGLVNGATGKLERINKNNAGNVTSLEIMFDGHARTEKIERINCEGSRQFPVKMAFAATVHKCQGMTLKNAIISTKNFNVPGLGFVALSRVTTRKGLHMMDWYPEKIKCCKTKLQKYNELRKSILRDPLPIPNDERHVELMSENINKEYSSSSAFEQLEKQLDVTTELSDNIPWKTSELQGYEQRKNIFVDELLMAATVLEACVKMHNAIDEESEGDDEEAYAFDNEAKTQCFANAAVNMVLSLKPLVQEFSDHGTANDVVELLLEASQRTLSSRFAPQRLRHLFPAFEVGQQDPSEFLLAIISRMDTNIKKHFEFEVEYAKCKRCGFSNKKKMRASCDRYSLQFARKDELPWTIEQHVEAARLREFNQYFHPASCQKRTADDIQFKVVAKRMPRYLLVVPQMCEPAADTSGILQFREFKLNGISANNTTNKTEIYGKHYKLSGGIHYSSTGGGRSRHVVSWRKMPKGWSVADDLSVFRKTSRPLKFVGFRVLVFEEL</sequence>
<evidence type="ECO:0000313" key="2">
    <source>
        <dbReference type="EMBL" id="GMR40521.1"/>
    </source>
</evidence>
<dbReference type="InterPro" id="IPR038765">
    <property type="entry name" value="Papain-like_cys_pep_sf"/>
</dbReference>
<dbReference type="SUPFAM" id="SSF52540">
    <property type="entry name" value="P-loop containing nucleoside triphosphate hydrolases"/>
    <property type="match status" value="1"/>
</dbReference>
<organism evidence="2 3">
    <name type="scientific">Pristionchus mayeri</name>
    <dbReference type="NCBI Taxonomy" id="1317129"/>
    <lineage>
        <taxon>Eukaryota</taxon>
        <taxon>Metazoa</taxon>
        <taxon>Ecdysozoa</taxon>
        <taxon>Nematoda</taxon>
        <taxon>Chromadorea</taxon>
        <taxon>Rhabditida</taxon>
        <taxon>Rhabditina</taxon>
        <taxon>Diplogasteromorpha</taxon>
        <taxon>Diplogasteroidea</taxon>
        <taxon>Neodiplogasteridae</taxon>
        <taxon>Pristionchus</taxon>
    </lineage>
</organism>
<dbReference type="InterPro" id="IPR051055">
    <property type="entry name" value="PIF1_helicase"/>
</dbReference>
<keyword evidence="3" id="KW-1185">Reference proteome</keyword>
<dbReference type="SUPFAM" id="SSF54001">
    <property type="entry name" value="Cysteine proteinases"/>
    <property type="match status" value="1"/>
</dbReference>
<dbReference type="EMBL" id="BTRK01000003">
    <property type="protein sequence ID" value="GMR40521.1"/>
    <property type="molecule type" value="Genomic_DNA"/>
</dbReference>
<accession>A0AAN5CFT9</accession>
<comment type="caution">
    <text evidence="2">The sequence shown here is derived from an EMBL/GenBank/DDBJ whole genome shotgun (WGS) entry which is preliminary data.</text>
</comment>
<dbReference type="CDD" id="cd18809">
    <property type="entry name" value="SF1_C_RecD"/>
    <property type="match status" value="1"/>
</dbReference>
<dbReference type="InterPro" id="IPR028889">
    <property type="entry name" value="USP"/>
</dbReference>
<reference evidence="3" key="1">
    <citation type="submission" date="2022-10" db="EMBL/GenBank/DDBJ databases">
        <title>Genome assembly of Pristionchus species.</title>
        <authorList>
            <person name="Yoshida K."/>
            <person name="Sommer R.J."/>
        </authorList>
    </citation>
    <scope>NUCLEOTIDE SEQUENCE [LARGE SCALE GENOMIC DNA]</scope>
    <source>
        <strain evidence="3">RS5460</strain>
    </source>
</reference>
<name>A0AAN5CFT9_9BILA</name>
<dbReference type="Gene3D" id="2.30.30.940">
    <property type="match status" value="1"/>
</dbReference>